<reference evidence="2" key="2">
    <citation type="submission" date="2015-01" db="EMBL/GenBank/DDBJ databases">
        <title>Evolutionary Origins and Diversification of the Mycorrhizal Mutualists.</title>
        <authorList>
            <consortium name="DOE Joint Genome Institute"/>
            <consortium name="Mycorrhizal Genomics Consortium"/>
            <person name="Kohler A."/>
            <person name="Kuo A."/>
            <person name="Nagy L.G."/>
            <person name="Floudas D."/>
            <person name="Copeland A."/>
            <person name="Barry K.W."/>
            <person name="Cichocki N."/>
            <person name="Veneault-Fourrey C."/>
            <person name="LaButti K."/>
            <person name="Lindquist E.A."/>
            <person name="Lipzen A."/>
            <person name="Lundell T."/>
            <person name="Morin E."/>
            <person name="Murat C."/>
            <person name="Riley R."/>
            <person name="Ohm R."/>
            <person name="Sun H."/>
            <person name="Tunlid A."/>
            <person name="Henrissat B."/>
            <person name="Grigoriev I.V."/>
            <person name="Hibbett D.S."/>
            <person name="Martin F."/>
        </authorList>
    </citation>
    <scope>NUCLEOTIDE SEQUENCE [LARGE SCALE GENOMIC DNA]</scope>
    <source>
        <strain evidence="2">Zn</strain>
    </source>
</reference>
<keyword evidence="2" id="KW-1185">Reference proteome</keyword>
<dbReference type="InterPro" id="IPR029063">
    <property type="entry name" value="SAM-dependent_MTases_sf"/>
</dbReference>
<gene>
    <name evidence="1" type="ORF">OIDMADRAFT_187452</name>
</gene>
<evidence type="ECO:0008006" key="3">
    <source>
        <dbReference type="Google" id="ProtNLM"/>
    </source>
</evidence>
<organism evidence="1 2">
    <name type="scientific">Oidiodendron maius (strain Zn)</name>
    <dbReference type="NCBI Taxonomy" id="913774"/>
    <lineage>
        <taxon>Eukaryota</taxon>
        <taxon>Fungi</taxon>
        <taxon>Dikarya</taxon>
        <taxon>Ascomycota</taxon>
        <taxon>Pezizomycotina</taxon>
        <taxon>Leotiomycetes</taxon>
        <taxon>Leotiomycetes incertae sedis</taxon>
        <taxon>Myxotrichaceae</taxon>
        <taxon>Oidiodendron</taxon>
    </lineage>
</organism>
<dbReference type="STRING" id="913774.A0A0C3HJ39"/>
<dbReference type="PANTHER" id="PTHR14614:SF109">
    <property type="entry name" value="RIBOSOMAL LYSINE N-METHYLTRANSFERASE 5"/>
    <property type="match status" value="1"/>
</dbReference>
<reference evidence="1 2" key="1">
    <citation type="submission" date="2014-04" db="EMBL/GenBank/DDBJ databases">
        <authorList>
            <consortium name="DOE Joint Genome Institute"/>
            <person name="Kuo A."/>
            <person name="Martino E."/>
            <person name="Perotto S."/>
            <person name="Kohler A."/>
            <person name="Nagy L.G."/>
            <person name="Floudas D."/>
            <person name="Copeland A."/>
            <person name="Barry K.W."/>
            <person name="Cichocki N."/>
            <person name="Veneault-Fourrey C."/>
            <person name="LaButti K."/>
            <person name="Lindquist E.A."/>
            <person name="Lipzen A."/>
            <person name="Lundell T."/>
            <person name="Morin E."/>
            <person name="Murat C."/>
            <person name="Sun H."/>
            <person name="Tunlid A."/>
            <person name="Henrissat B."/>
            <person name="Grigoriev I.V."/>
            <person name="Hibbett D.S."/>
            <person name="Martin F."/>
            <person name="Nordberg H.P."/>
            <person name="Cantor M.N."/>
            <person name="Hua S.X."/>
        </authorList>
    </citation>
    <scope>NUCLEOTIDE SEQUENCE [LARGE SCALE GENOMIC DNA]</scope>
    <source>
        <strain evidence="1 2">Zn</strain>
    </source>
</reference>
<accession>A0A0C3HJ39</accession>
<proteinExistence type="predicted"/>
<dbReference type="EMBL" id="KN832870">
    <property type="protein sequence ID" value="KIN08216.1"/>
    <property type="molecule type" value="Genomic_DNA"/>
</dbReference>
<protein>
    <recommendedName>
        <fullName evidence="3">Diaminohydroxyphosphoribosylamino-pyrimidine deaminase</fullName>
    </recommendedName>
</protein>
<dbReference type="FunCoup" id="A0A0C3HJ39">
    <property type="interactions" value="25"/>
</dbReference>
<sequence>MSSGNLGSSMTIHSLVKAHGQEVHDPEEESFLLFSQAIPSQNLGFVDSKAARLELTIADRDLSIVQSPTILSSNRGGGTTGAVVWKITPLFASWVTSPSNVFFKHDVLDSDSTVLELGCGISGIIALSLAPRIRSYILTDQDYVMKLLHENLRENQRVVSSNRGRKSNTKLKRGSAAASALMQDPNILTQTLDWETDEVASSLTRSESCPSFDAVIACDCIYNDALIEPLVQACVDACKLRSANSADNQKPTVCIVAQQLRSAEVFESWLKVFGRPFHVWRVPDEELINELKSGSGFVVHIGILK</sequence>
<evidence type="ECO:0000313" key="2">
    <source>
        <dbReference type="Proteomes" id="UP000054321"/>
    </source>
</evidence>
<name>A0A0C3HJ39_OIDMZ</name>
<dbReference type="GO" id="GO:0005829">
    <property type="term" value="C:cytosol"/>
    <property type="evidence" value="ECO:0007669"/>
    <property type="project" value="TreeGrafter"/>
</dbReference>
<dbReference type="GO" id="GO:0032991">
    <property type="term" value="C:protein-containing complex"/>
    <property type="evidence" value="ECO:0007669"/>
    <property type="project" value="TreeGrafter"/>
</dbReference>
<dbReference type="GO" id="GO:0008757">
    <property type="term" value="F:S-adenosylmethionine-dependent methyltransferase activity"/>
    <property type="evidence" value="ECO:0007669"/>
    <property type="project" value="UniProtKB-ARBA"/>
</dbReference>
<dbReference type="Pfam" id="PF10294">
    <property type="entry name" value="Methyltransf_16"/>
    <property type="match status" value="1"/>
</dbReference>
<dbReference type="OrthoDB" id="2529286at2759"/>
<dbReference type="Proteomes" id="UP000054321">
    <property type="component" value="Unassembled WGS sequence"/>
</dbReference>
<dbReference type="InParanoid" id="A0A0C3HJ39"/>
<dbReference type="SUPFAM" id="SSF53335">
    <property type="entry name" value="S-adenosyl-L-methionine-dependent methyltransferases"/>
    <property type="match status" value="1"/>
</dbReference>
<evidence type="ECO:0000313" key="1">
    <source>
        <dbReference type="EMBL" id="KIN08216.1"/>
    </source>
</evidence>
<dbReference type="Gene3D" id="3.40.50.150">
    <property type="entry name" value="Vaccinia Virus protein VP39"/>
    <property type="match status" value="1"/>
</dbReference>
<dbReference type="AlphaFoldDB" id="A0A0C3HJ39"/>
<dbReference type="InterPro" id="IPR019410">
    <property type="entry name" value="Methyltransf_16"/>
</dbReference>
<dbReference type="PANTHER" id="PTHR14614">
    <property type="entry name" value="HEPATOCELLULAR CARCINOMA-ASSOCIATED ANTIGEN"/>
    <property type="match status" value="1"/>
</dbReference>
<dbReference type="HOGENOM" id="CLU_051532_1_1_1"/>